<protein>
    <submittedName>
        <fullName evidence="1">O-methyltransferase</fullName>
    </submittedName>
</protein>
<dbReference type="OrthoDB" id="186626at2759"/>
<dbReference type="PANTHER" id="PTHR37909">
    <property type="entry name" value="S-ADENOSYL-L-METHIONINE-DEPENDENT METHYLTRANSFERASES SUPERFAMILY PROTEIN"/>
    <property type="match status" value="1"/>
</dbReference>
<dbReference type="Proteomes" id="UP000239649">
    <property type="component" value="Unassembled WGS sequence"/>
</dbReference>
<gene>
    <name evidence="1" type="ORF">C2E20_9023</name>
</gene>
<dbReference type="Pfam" id="PF13578">
    <property type="entry name" value="Methyltransf_24"/>
    <property type="match status" value="1"/>
</dbReference>
<dbReference type="EMBL" id="LHPF02000068">
    <property type="protein sequence ID" value="PSC67295.1"/>
    <property type="molecule type" value="Genomic_DNA"/>
</dbReference>
<accession>A0A2P6UZM8</accession>
<reference evidence="1 2" key="1">
    <citation type="journal article" date="2018" name="Plant J.">
        <title>Genome sequences of Chlorella sorokiniana UTEX 1602 and Micractinium conductrix SAG 241.80: implications to maltose excretion by a green alga.</title>
        <authorList>
            <person name="Arriola M.B."/>
            <person name="Velmurugan N."/>
            <person name="Zhang Y."/>
            <person name="Plunkett M.H."/>
            <person name="Hondzo H."/>
            <person name="Barney B.M."/>
        </authorList>
    </citation>
    <scope>NUCLEOTIDE SEQUENCE [LARGE SCALE GENOMIC DNA]</scope>
    <source>
        <strain evidence="1 2">SAG 241.80</strain>
    </source>
</reference>
<keyword evidence="2" id="KW-1185">Reference proteome</keyword>
<evidence type="ECO:0000313" key="1">
    <source>
        <dbReference type="EMBL" id="PSC67295.1"/>
    </source>
</evidence>
<organism evidence="1 2">
    <name type="scientific">Micractinium conductrix</name>
    <dbReference type="NCBI Taxonomy" id="554055"/>
    <lineage>
        <taxon>Eukaryota</taxon>
        <taxon>Viridiplantae</taxon>
        <taxon>Chlorophyta</taxon>
        <taxon>core chlorophytes</taxon>
        <taxon>Trebouxiophyceae</taxon>
        <taxon>Chlorellales</taxon>
        <taxon>Chlorellaceae</taxon>
        <taxon>Chlorella clade</taxon>
        <taxon>Micractinium</taxon>
    </lineage>
</organism>
<dbReference type="PANTHER" id="PTHR37909:SF1">
    <property type="entry name" value="S-ADENOSYL-L-METHIONINE-DEPENDENT METHYLTRANSFERASES SUPERFAMILY PROTEIN"/>
    <property type="match status" value="1"/>
</dbReference>
<dbReference type="GO" id="GO:0008168">
    <property type="term" value="F:methyltransferase activity"/>
    <property type="evidence" value="ECO:0007669"/>
    <property type="project" value="UniProtKB-KW"/>
</dbReference>
<dbReference type="InterPro" id="IPR029063">
    <property type="entry name" value="SAM-dependent_MTases_sf"/>
</dbReference>
<name>A0A2P6UZM8_9CHLO</name>
<dbReference type="Gene3D" id="3.40.50.150">
    <property type="entry name" value="Vaccinia Virus protein VP39"/>
    <property type="match status" value="1"/>
</dbReference>
<proteinExistence type="predicted"/>
<evidence type="ECO:0000313" key="2">
    <source>
        <dbReference type="Proteomes" id="UP000239649"/>
    </source>
</evidence>
<dbReference type="STRING" id="554055.A0A2P6UZM8"/>
<dbReference type="GO" id="GO:0032259">
    <property type="term" value="P:methylation"/>
    <property type="evidence" value="ECO:0007669"/>
    <property type="project" value="UniProtKB-KW"/>
</dbReference>
<dbReference type="AlphaFoldDB" id="A0A2P6UZM8"/>
<comment type="caution">
    <text evidence="1">The sequence shown here is derived from an EMBL/GenBank/DDBJ whole genome shotgun (WGS) entry which is preliminary data.</text>
</comment>
<sequence>MLAPPHTRDGLGYLLEAEGLKAGAELGVQRGQFARLTLDRWPSCTQYILVDVWKQQENYVEGANVDNNQQEEIYQAAIAAVEPHKAKVKVMRMFTNEAALQVAIESLDYVYVDARHDYCGCLEDMEMWWPKLKPGAIMAGHDYLNVAEQKEVTPDEDWGICMDGSRNEGAVKGAVANFAQRYGLTVAVTYAEGHPFRTWLLRKPKC</sequence>